<dbReference type="AlphaFoldDB" id="A0ABD3CCR8"/>
<dbReference type="Proteomes" id="UP001632038">
    <property type="component" value="Unassembled WGS sequence"/>
</dbReference>
<comment type="caution">
    <text evidence="4">The sequence shown here is derived from an EMBL/GenBank/DDBJ whole genome shotgun (WGS) entry which is preliminary data.</text>
</comment>
<evidence type="ECO:0000256" key="2">
    <source>
        <dbReference type="SAM" id="Phobius"/>
    </source>
</evidence>
<accession>A0ABD3CCR8</accession>
<evidence type="ECO:0000313" key="4">
    <source>
        <dbReference type="EMBL" id="KAL3626861.1"/>
    </source>
</evidence>
<dbReference type="InterPro" id="IPR016897">
    <property type="entry name" value="SKP1"/>
</dbReference>
<keyword evidence="2" id="KW-0472">Membrane</keyword>
<dbReference type="InterPro" id="IPR036296">
    <property type="entry name" value="SKP1-like_dim_sf"/>
</dbReference>
<dbReference type="EMBL" id="JAVIJP010000042">
    <property type="protein sequence ID" value="KAL3626861.1"/>
    <property type="molecule type" value="Genomic_DNA"/>
</dbReference>
<feature type="transmembrane region" description="Helical" evidence="2">
    <location>
        <begin position="161"/>
        <end position="185"/>
    </location>
</feature>
<keyword evidence="2" id="KW-1133">Transmembrane helix</keyword>
<dbReference type="InterPro" id="IPR016072">
    <property type="entry name" value="Skp1_comp_dimer"/>
</dbReference>
<dbReference type="SUPFAM" id="SSF52058">
    <property type="entry name" value="L domain-like"/>
    <property type="match status" value="1"/>
</dbReference>
<dbReference type="Gene3D" id="3.30.710.10">
    <property type="entry name" value="Potassium Channel Kv1.1, Chain A"/>
    <property type="match status" value="1"/>
</dbReference>
<sequence>MEYATEAMKQGAAVIGLGLKTHVVLASANKTTLLGSRLPMRASIIHTFQNIDWLNHFGNNQLIEDNQLTGFIPSSLMLVLTLEIVRLDKNNLNGSLPINFNRLASVRELFPCGQDHFNRTGLSQIGFMLSNQTFKPSPEFRPFYFIVDHAIKDSKGSLNTIVIIGAAAGGFILFFLLLVAGVYAIRQKKRAETATKKSDPFGVVMGQECKHWCSSDDKPSSTPISGNELKAFDADIVKIDQSTLFDLILAVIYLNIKSLLDLTTHDVADMIQGKTPEEVRKYAAELKNNRATYTFSFDQMLNGKQGNTYVYLRCKLTF</sequence>
<dbReference type="InterPro" id="IPR011333">
    <property type="entry name" value="SKP1/BTB/POZ_sf"/>
</dbReference>
<evidence type="ECO:0000259" key="3">
    <source>
        <dbReference type="Pfam" id="PF01466"/>
    </source>
</evidence>
<dbReference type="Pfam" id="PF01466">
    <property type="entry name" value="Skp1"/>
    <property type="match status" value="1"/>
</dbReference>
<comment type="pathway">
    <text evidence="1">Protein modification; protein ubiquitination.</text>
</comment>
<evidence type="ECO:0000256" key="1">
    <source>
        <dbReference type="ARBA" id="ARBA00004906"/>
    </source>
</evidence>
<reference evidence="5" key="1">
    <citation type="journal article" date="2024" name="IScience">
        <title>Strigolactones Initiate the Formation of Haustorium-like Structures in Castilleja.</title>
        <authorList>
            <person name="Buerger M."/>
            <person name="Peterson D."/>
            <person name="Chory J."/>
        </authorList>
    </citation>
    <scope>NUCLEOTIDE SEQUENCE [LARGE SCALE GENOMIC DNA]</scope>
</reference>
<dbReference type="InterPro" id="IPR032675">
    <property type="entry name" value="LRR_dom_sf"/>
</dbReference>
<dbReference type="Gene3D" id="3.80.10.10">
    <property type="entry name" value="Ribonuclease Inhibitor"/>
    <property type="match status" value="1"/>
</dbReference>
<gene>
    <name evidence="4" type="ORF">CASFOL_029266</name>
</gene>
<dbReference type="SUPFAM" id="SSF81382">
    <property type="entry name" value="Skp1 dimerisation domain-like"/>
    <property type="match status" value="1"/>
</dbReference>
<keyword evidence="5" id="KW-1185">Reference proteome</keyword>
<feature type="domain" description="SKP1 component dimerisation" evidence="3">
    <location>
        <begin position="257"/>
        <end position="282"/>
    </location>
</feature>
<keyword evidence="2" id="KW-0812">Transmembrane</keyword>
<protein>
    <recommendedName>
        <fullName evidence="3">SKP1 component dimerisation domain-containing protein</fullName>
    </recommendedName>
</protein>
<proteinExistence type="predicted"/>
<organism evidence="4 5">
    <name type="scientific">Castilleja foliolosa</name>
    <dbReference type="NCBI Taxonomy" id="1961234"/>
    <lineage>
        <taxon>Eukaryota</taxon>
        <taxon>Viridiplantae</taxon>
        <taxon>Streptophyta</taxon>
        <taxon>Embryophyta</taxon>
        <taxon>Tracheophyta</taxon>
        <taxon>Spermatophyta</taxon>
        <taxon>Magnoliopsida</taxon>
        <taxon>eudicotyledons</taxon>
        <taxon>Gunneridae</taxon>
        <taxon>Pentapetalae</taxon>
        <taxon>asterids</taxon>
        <taxon>lamiids</taxon>
        <taxon>Lamiales</taxon>
        <taxon>Orobanchaceae</taxon>
        <taxon>Pedicularideae</taxon>
        <taxon>Castillejinae</taxon>
        <taxon>Castilleja</taxon>
    </lineage>
</organism>
<evidence type="ECO:0000313" key="5">
    <source>
        <dbReference type="Proteomes" id="UP001632038"/>
    </source>
</evidence>
<name>A0ABD3CCR8_9LAMI</name>
<dbReference type="PANTHER" id="PTHR11165">
    <property type="entry name" value="SKP1"/>
    <property type="match status" value="1"/>
</dbReference>